<organism evidence="2 3">
    <name type="scientific">Pleuronectes platessa</name>
    <name type="common">European plaice</name>
    <dbReference type="NCBI Taxonomy" id="8262"/>
    <lineage>
        <taxon>Eukaryota</taxon>
        <taxon>Metazoa</taxon>
        <taxon>Chordata</taxon>
        <taxon>Craniata</taxon>
        <taxon>Vertebrata</taxon>
        <taxon>Euteleostomi</taxon>
        <taxon>Actinopterygii</taxon>
        <taxon>Neopterygii</taxon>
        <taxon>Teleostei</taxon>
        <taxon>Neoteleostei</taxon>
        <taxon>Acanthomorphata</taxon>
        <taxon>Carangaria</taxon>
        <taxon>Pleuronectiformes</taxon>
        <taxon>Pleuronectoidei</taxon>
        <taxon>Pleuronectidae</taxon>
        <taxon>Pleuronectes</taxon>
    </lineage>
</organism>
<evidence type="ECO:0000313" key="2">
    <source>
        <dbReference type="EMBL" id="CAB1425884.1"/>
    </source>
</evidence>
<gene>
    <name evidence="2" type="ORF">PLEPLA_LOCUS13817</name>
</gene>
<dbReference type="Proteomes" id="UP001153269">
    <property type="component" value="Unassembled WGS sequence"/>
</dbReference>
<feature type="region of interest" description="Disordered" evidence="1">
    <location>
        <begin position="62"/>
        <end position="84"/>
    </location>
</feature>
<proteinExistence type="predicted"/>
<reference evidence="2" key="1">
    <citation type="submission" date="2020-03" db="EMBL/GenBank/DDBJ databases">
        <authorList>
            <person name="Weist P."/>
        </authorList>
    </citation>
    <scope>NUCLEOTIDE SEQUENCE</scope>
</reference>
<name>A0A9N7YIX4_PLEPL</name>
<evidence type="ECO:0000313" key="3">
    <source>
        <dbReference type="Proteomes" id="UP001153269"/>
    </source>
</evidence>
<accession>A0A9N7YIX4</accession>
<comment type="caution">
    <text evidence="2">The sequence shown here is derived from an EMBL/GenBank/DDBJ whole genome shotgun (WGS) entry which is preliminary data.</text>
</comment>
<sequence length="134" mass="14784">MSCCRRGNGGHGTAKGRGNIQSKKQGEKREWREGEEAAAEGRVLEGKELWGEERGERWSCKKEKERAGRLNGNIREEEGSKDAKSTFPVEGLLVTLMAWEEDHVTSSPRCEANMAVAFVSPAPSLPPDSLELTN</sequence>
<keyword evidence="3" id="KW-1185">Reference proteome</keyword>
<protein>
    <submittedName>
        <fullName evidence="2">Uncharacterized protein</fullName>
    </submittedName>
</protein>
<evidence type="ECO:0000256" key="1">
    <source>
        <dbReference type="SAM" id="MobiDB-lite"/>
    </source>
</evidence>
<feature type="region of interest" description="Disordered" evidence="1">
    <location>
        <begin position="1"/>
        <end position="40"/>
    </location>
</feature>
<dbReference type="AlphaFoldDB" id="A0A9N7YIX4"/>
<dbReference type="EMBL" id="CADEAL010000843">
    <property type="protein sequence ID" value="CAB1425884.1"/>
    <property type="molecule type" value="Genomic_DNA"/>
</dbReference>
<feature type="compositionally biased region" description="Basic and acidic residues" evidence="1">
    <location>
        <begin position="24"/>
        <end position="35"/>
    </location>
</feature>